<dbReference type="PROSITE" id="PS50102">
    <property type="entry name" value="RRM"/>
    <property type="match status" value="2"/>
</dbReference>
<dbReference type="OMA" id="TPENTHK"/>
<feature type="compositionally biased region" description="Basic and acidic residues" evidence="6">
    <location>
        <begin position="28"/>
        <end position="39"/>
    </location>
</feature>
<keyword evidence="3 5" id="KW-0694">RNA-binding</keyword>
<dbReference type="SUPFAM" id="SSF54928">
    <property type="entry name" value="RNA-binding domain, RBD"/>
    <property type="match status" value="2"/>
</dbReference>
<feature type="domain" description="RRM" evidence="7">
    <location>
        <begin position="244"/>
        <end position="324"/>
    </location>
</feature>
<proteinExistence type="inferred from homology"/>
<keyword evidence="4" id="KW-0539">Nucleus</keyword>
<dbReference type="InterPro" id="IPR012677">
    <property type="entry name" value="Nucleotide-bd_a/b_plait_sf"/>
</dbReference>
<accession>A0A0K9PE26</accession>
<sequence length="446" mass="49886">MGKKKSSEEKPQLSEAFSNLFTVNNPFRRKEEEKSDESKKRKAVNNTENSPNSTPVDDLSDKKRRKKKRVDKDEEEGVAIGSPRKKRKRDEMAVDFVEIIQDGVEVGRKRKAEVKDKEIVVRREEFDDESKLARTVFIGNLPLKTKKKILLKEFEGFGEIESLRIRSVPIVDSKAPRKTLVMTGKVNDAIDRVHAYIVFKDEKSVQSALSLNMAVIGGNHIRVDNACPPRKKAKGEAPIYSVKKTVFVGNLPYDVKDEEIYQLFCGSNQVDSNVEAVRVIRDSHTSQGKGIAYVLFKTREAANSMIKKEFNLRDRILRLSHAKPEAVTSNNLTPSKRKMEAGPKQSNGSKRPHNSPGGSNNQPKVKTSSLSYQGLRSSKSGVLKKAPRETTHLRSAAKGKTEPAKPGPKSRSAKRPTVAARKAKSLKRKFEGGTSEKSHKGKKSKQ</sequence>
<feature type="compositionally biased region" description="Polar residues" evidence="6">
    <location>
        <begin position="356"/>
        <end position="380"/>
    </location>
</feature>
<gene>
    <name evidence="8" type="ORF">ZOSMA_29G01430</name>
</gene>
<dbReference type="InterPro" id="IPR035979">
    <property type="entry name" value="RBD_domain_sf"/>
</dbReference>
<evidence type="ECO:0000256" key="5">
    <source>
        <dbReference type="PROSITE-ProRule" id="PRU00176"/>
    </source>
</evidence>
<evidence type="ECO:0000256" key="6">
    <source>
        <dbReference type="SAM" id="MobiDB-lite"/>
    </source>
</evidence>
<dbReference type="Gene3D" id="3.30.70.330">
    <property type="match status" value="2"/>
</dbReference>
<dbReference type="SMART" id="SM00360">
    <property type="entry name" value="RRM"/>
    <property type="match status" value="2"/>
</dbReference>
<name>A0A0K9PE26_ZOSMR</name>
<dbReference type="GO" id="GO:0005730">
    <property type="term" value="C:nucleolus"/>
    <property type="evidence" value="ECO:0000318"/>
    <property type="project" value="GO_Central"/>
</dbReference>
<dbReference type="InterPro" id="IPR000504">
    <property type="entry name" value="RRM_dom"/>
</dbReference>
<evidence type="ECO:0000256" key="1">
    <source>
        <dbReference type="ARBA" id="ARBA00004604"/>
    </source>
</evidence>
<dbReference type="PANTHER" id="PTHR23236">
    <property type="entry name" value="EUKARYOTIC TRANSLATION INITIATION FACTOR 4B/4H"/>
    <property type="match status" value="1"/>
</dbReference>
<organism evidence="8 9">
    <name type="scientific">Zostera marina</name>
    <name type="common">Eelgrass</name>
    <dbReference type="NCBI Taxonomy" id="29655"/>
    <lineage>
        <taxon>Eukaryota</taxon>
        <taxon>Viridiplantae</taxon>
        <taxon>Streptophyta</taxon>
        <taxon>Embryophyta</taxon>
        <taxon>Tracheophyta</taxon>
        <taxon>Spermatophyta</taxon>
        <taxon>Magnoliopsida</taxon>
        <taxon>Liliopsida</taxon>
        <taxon>Zosteraceae</taxon>
        <taxon>Zostera</taxon>
    </lineage>
</organism>
<evidence type="ECO:0000313" key="8">
    <source>
        <dbReference type="EMBL" id="KMZ66480.1"/>
    </source>
</evidence>
<comment type="similarity">
    <text evidence="2">Belongs to the RRM RBM34 family.</text>
</comment>
<evidence type="ECO:0000259" key="7">
    <source>
        <dbReference type="PROSITE" id="PS50102"/>
    </source>
</evidence>
<evidence type="ECO:0000256" key="3">
    <source>
        <dbReference type="ARBA" id="ARBA00022884"/>
    </source>
</evidence>
<evidence type="ECO:0000256" key="4">
    <source>
        <dbReference type="ARBA" id="ARBA00023242"/>
    </source>
</evidence>
<evidence type="ECO:0000313" key="9">
    <source>
        <dbReference type="Proteomes" id="UP000036987"/>
    </source>
</evidence>
<feature type="region of interest" description="Disordered" evidence="6">
    <location>
        <begin position="1"/>
        <end position="86"/>
    </location>
</feature>
<feature type="compositionally biased region" description="Basic and acidic residues" evidence="6">
    <location>
        <begin position="1"/>
        <end position="12"/>
    </location>
</feature>
<dbReference type="Pfam" id="PF00076">
    <property type="entry name" value="RRM_1"/>
    <property type="match status" value="1"/>
</dbReference>
<dbReference type="EMBL" id="LFYR01000980">
    <property type="protein sequence ID" value="KMZ66480.1"/>
    <property type="molecule type" value="Genomic_DNA"/>
</dbReference>
<dbReference type="GO" id="GO:0003723">
    <property type="term" value="F:RNA binding"/>
    <property type="evidence" value="ECO:0000318"/>
    <property type="project" value="GO_Central"/>
</dbReference>
<dbReference type="STRING" id="29655.A0A0K9PE26"/>
<dbReference type="Proteomes" id="UP000036987">
    <property type="component" value="Unassembled WGS sequence"/>
</dbReference>
<dbReference type="PANTHER" id="PTHR23236:SF25">
    <property type="entry name" value="RNA-BINDING PROTEIN 34"/>
    <property type="match status" value="1"/>
</dbReference>
<dbReference type="CDD" id="cd12394">
    <property type="entry name" value="RRM1_RBM34"/>
    <property type="match status" value="1"/>
</dbReference>
<feature type="compositionally biased region" description="Polar residues" evidence="6">
    <location>
        <begin position="44"/>
        <end position="55"/>
    </location>
</feature>
<comment type="subcellular location">
    <subcellularLocation>
        <location evidence="1">Nucleus</location>
        <location evidence="1">Nucleolus</location>
    </subcellularLocation>
</comment>
<feature type="compositionally biased region" description="Basic and acidic residues" evidence="6">
    <location>
        <begin position="428"/>
        <end position="438"/>
    </location>
</feature>
<reference evidence="9" key="1">
    <citation type="journal article" date="2016" name="Nature">
        <title>The genome of the seagrass Zostera marina reveals angiosperm adaptation to the sea.</title>
        <authorList>
            <person name="Olsen J.L."/>
            <person name="Rouze P."/>
            <person name="Verhelst B."/>
            <person name="Lin Y.-C."/>
            <person name="Bayer T."/>
            <person name="Collen J."/>
            <person name="Dattolo E."/>
            <person name="De Paoli E."/>
            <person name="Dittami S."/>
            <person name="Maumus F."/>
            <person name="Michel G."/>
            <person name="Kersting A."/>
            <person name="Lauritano C."/>
            <person name="Lohaus R."/>
            <person name="Toepel M."/>
            <person name="Tonon T."/>
            <person name="Vanneste K."/>
            <person name="Amirebrahimi M."/>
            <person name="Brakel J."/>
            <person name="Bostroem C."/>
            <person name="Chovatia M."/>
            <person name="Grimwood J."/>
            <person name="Jenkins J.W."/>
            <person name="Jueterbock A."/>
            <person name="Mraz A."/>
            <person name="Stam W.T."/>
            <person name="Tice H."/>
            <person name="Bornberg-Bauer E."/>
            <person name="Green P.J."/>
            <person name="Pearson G.A."/>
            <person name="Procaccini G."/>
            <person name="Duarte C.M."/>
            <person name="Schmutz J."/>
            <person name="Reusch T.B.H."/>
            <person name="Van de Peer Y."/>
        </authorList>
    </citation>
    <scope>NUCLEOTIDE SEQUENCE [LARGE SCALE GENOMIC DNA]</scope>
    <source>
        <strain evidence="9">cv. Finnish</strain>
    </source>
</reference>
<feature type="compositionally biased region" description="Polar residues" evidence="6">
    <location>
        <begin position="15"/>
        <end position="25"/>
    </location>
</feature>
<dbReference type="OrthoDB" id="442677at2759"/>
<dbReference type="AlphaFoldDB" id="A0A0K9PE26"/>
<feature type="domain" description="RRM" evidence="7">
    <location>
        <begin position="134"/>
        <end position="228"/>
    </location>
</feature>
<keyword evidence="9" id="KW-1185">Reference proteome</keyword>
<protein>
    <submittedName>
        <fullName evidence="8">Putative RNA binding protein</fullName>
    </submittedName>
</protein>
<comment type="caution">
    <text evidence="8">The sequence shown here is derived from an EMBL/GenBank/DDBJ whole genome shotgun (WGS) entry which is preliminary data.</text>
</comment>
<evidence type="ECO:0000256" key="2">
    <source>
        <dbReference type="ARBA" id="ARBA00007077"/>
    </source>
</evidence>
<feature type="region of interest" description="Disordered" evidence="6">
    <location>
        <begin position="325"/>
        <end position="446"/>
    </location>
</feature>